<evidence type="ECO:0000313" key="2">
    <source>
        <dbReference type="Proteomes" id="UP001302716"/>
    </source>
</evidence>
<sequence>MTASQIMRNSFAELLPTLLDLFEYEGGYGWGYGGTGPQNLVYAITGRIFLLDGLDDKEFRQRARLSWIRSLVGWSSTPAPNAICRWTPLSSCSPDPRRHVWARLPTAS</sequence>
<reference evidence="1 2" key="1">
    <citation type="submission" date="2022-08" db="EMBL/GenBank/DDBJ databases">
        <title>Whole genome sequencing-based tracing of a 2022 introduction and outbreak of Xanthomonas hortorum pv. pelargonii.</title>
        <authorList>
            <person name="Iruegas-Bocardo F."/>
            <person name="Weisberg A.K."/>
            <person name="Riutta E.R."/>
            <person name="Kilday K."/>
            <person name="Bonkowski J.C."/>
            <person name="Creswell T."/>
            <person name="Daughtrey M.L."/>
            <person name="Rane K."/>
            <person name="Grunwald N.J."/>
            <person name="Chang J.H."/>
            <person name="Putnam M.L."/>
        </authorList>
    </citation>
    <scope>NUCLEOTIDE SEQUENCE [LARGE SCALE GENOMIC DNA]</scope>
    <source>
        <strain evidence="1 2">22-323</strain>
    </source>
</reference>
<organism evidence="1 2">
    <name type="scientific">Xanthomonas hydrangeae</name>
    <dbReference type="NCBI Taxonomy" id="2775159"/>
    <lineage>
        <taxon>Bacteria</taxon>
        <taxon>Pseudomonadati</taxon>
        <taxon>Pseudomonadota</taxon>
        <taxon>Gammaproteobacteria</taxon>
        <taxon>Lysobacterales</taxon>
        <taxon>Lysobacteraceae</taxon>
        <taxon>Xanthomonas</taxon>
    </lineage>
</organism>
<proteinExistence type="predicted"/>
<accession>A0AAU0B8X6</accession>
<gene>
    <name evidence="1" type="ORF">NYR97_19670</name>
</gene>
<protein>
    <submittedName>
        <fullName evidence="1">Uncharacterized protein</fullName>
    </submittedName>
</protein>
<keyword evidence="2" id="KW-1185">Reference proteome</keyword>
<evidence type="ECO:0000313" key="1">
    <source>
        <dbReference type="EMBL" id="WOB49392.1"/>
    </source>
</evidence>
<dbReference type="Proteomes" id="UP001302716">
    <property type="component" value="Chromosome"/>
</dbReference>
<name>A0AAU0B8X6_9XANT</name>
<dbReference type="AlphaFoldDB" id="A0AAU0B8X6"/>
<dbReference type="EMBL" id="CP103836">
    <property type="protein sequence ID" value="WOB49392.1"/>
    <property type="molecule type" value="Genomic_DNA"/>
</dbReference>
<dbReference type="RefSeq" id="WP_316695355.1">
    <property type="nucleotide sequence ID" value="NZ_CP103836.1"/>
</dbReference>